<reference evidence="2" key="3">
    <citation type="submission" date="2016-02" db="EMBL/GenBank/DDBJ databases">
        <title>Draft genome of pathogenic Streptomyces sp. in Japan.</title>
        <authorList>
            <person name="Tomihama T."/>
            <person name="Ikenaga M."/>
            <person name="Sakai M."/>
            <person name="Okubo T."/>
            <person name="Ikeda S."/>
        </authorList>
    </citation>
    <scope>NUCLEOTIDE SEQUENCE [LARGE SCALE GENOMIC DNA]</scope>
    <source>
        <strain evidence="2">S58</strain>
    </source>
</reference>
<dbReference type="InterPro" id="IPR015422">
    <property type="entry name" value="PyrdxlP-dep_Trfase_small"/>
</dbReference>
<dbReference type="InterPro" id="IPR015424">
    <property type="entry name" value="PyrdxlP-dep_Trfase"/>
</dbReference>
<dbReference type="OrthoDB" id="9801052at2"/>
<gene>
    <name evidence="1" type="ORF">SsS58_04755</name>
</gene>
<reference evidence="2" key="1">
    <citation type="submission" date="2015-11" db="EMBL/GenBank/DDBJ databases">
        <authorList>
            <consortium name="Cross-ministerial Strategic Innovation Promotion Program (SIP) consortium"/>
            <person name="Tomihama T."/>
            <person name="Ikenaga M."/>
            <person name="Sakai M."/>
            <person name="Okubo T."/>
            <person name="Ikeda S."/>
        </authorList>
    </citation>
    <scope>NUCLEOTIDE SEQUENCE [LARGE SCALE GENOMIC DNA]</scope>
    <source>
        <strain evidence="2">S58</strain>
    </source>
</reference>
<reference evidence="1 2" key="2">
    <citation type="journal article" date="2016" name="Genome Announc.">
        <title>Draft Genome Sequences of Streptomyces scabiei S58, Streptomyces turgidiscabies T45, and Streptomyces acidiscabies a10, the Pathogens of Potato Common Scab, Isolated in Japan.</title>
        <authorList>
            <person name="Tomihama T."/>
            <person name="Nishi Y."/>
            <person name="Sakai M."/>
            <person name="Ikenaga M."/>
            <person name="Okubo T."/>
            <person name="Ikeda S."/>
        </authorList>
    </citation>
    <scope>NUCLEOTIDE SEQUENCE [LARGE SCALE GENOMIC DNA]</scope>
    <source>
        <strain evidence="1 2">S58</strain>
    </source>
</reference>
<protein>
    <submittedName>
        <fullName evidence="1">Uncharacterized protein</fullName>
    </submittedName>
</protein>
<comment type="caution">
    <text evidence="1">The sequence shown here is derived from an EMBL/GenBank/DDBJ whole genome shotgun (WGS) entry which is preliminary data.</text>
</comment>
<dbReference type="Proteomes" id="UP000067448">
    <property type="component" value="Unassembled WGS sequence"/>
</dbReference>
<sequence length="71" mass="7427">MTALSPHLRQATPVVAARGEGVHLFDEDNRRHLDFTIGIGVPLGPGRTRHGPRPPGVTATVARALNAGGGR</sequence>
<dbReference type="SUPFAM" id="SSF53383">
    <property type="entry name" value="PLP-dependent transferases"/>
    <property type="match status" value="1"/>
</dbReference>
<accession>A0A100JRK0</accession>
<dbReference type="AlphaFoldDB" id="A0A100JRK0"/>
<dbReference type="Gene3D" id="3.90.1150.10">
    <property type="entry name" value="Aspartate Aminotransferase, domain 1"/>
    <property type="match status" value="1"/>
</dbReference>
<organism evidence="1 2">
    <name type="scientific">Streptomyces scabiei</name>
    <dbReference type="NCBI Taxonomy" id="1930"/>
    <lineage>
        <taxon>Bacteria</taxon>
        <taxon>Bacillati</taxon>
        <taxon>Actinomycetota</taxon>
        <taxon>Actinomycetes</taxon>
        <taxon>Kitasatosporales</taxon>
        <taxon>Streptomycetaceae</taxon>
        <taxon>Streptomyces</taxon>
    </lineage>
</organism>
<evidence type="ECO:0000313" key="2">
    <source>
        <dbReference type="Proteomes" id="UP000067448"/>
    </source>
</evidence>
<dbReference type="RefSeq" id="WP_079081838.1">
    <property type="nucleotide sequence ID" value="NZ_BCMM01000022.1"/>
</dbReference>
<name>A0A100JRK0_STRSC</name>
<dbReference type="EMBL" id="BCMM01000022">
    <property type="protein sequence ID" value="GAQ64362.1"/>
    <property type="molecule type" value="Genomic_DNA"/>
</dbReference>
<evidence type="ECO:0000313" key="1">
    <source>
        <dbReference type="EMBL" id="GAQ64362.1"/>
    </source>
</evidence>
<proteinExistence type="predicted"/>